<dbReference type="InterPro" id="IPR025643">
    <property type="entry name" value="R2K_3"/>
</dbReference>
<dbReference type="RefSeq" id="WP_181578920.1">
    <property type="nucleotide sequence ID" value="NZ_CP059399.1"/>
</dbReference>
<dbReference type="EMBL" id="CP059399">
    <property type="protein sequence ID" value="QLY27712.1"/>
    <property type="molecule type" value="Genomic_DNA"/>
</dbReference>
<name>A0A7D6V581_9NOCA</name>
<dbReference type="AlphaFoldDB" id="A0A7D6V581"/>
<dbReference type="KEGG" id="nhu:H0264_19800"/>
<evidence type="ECO:0000259" key="1">
    <source>
        <dbReference type="Pfam" id="PF14243"/>
    </source>
</evidence>
<dbReference type="Pfam" id="PF14243">
    <property type="entry name" value="R2K_3"/>
    <property type="match status" value="1"/>
</dbReference>
<sequence length="297" mass="31345">MPTLLSCADPLDQRRTDSHFAAETAAAREHGAGVGLIDHELLLGGAAEAAVRRVPRDLGPAWYRGWMIPSTAYAALAEALAARGTPLIVDAAAYRSAHELPGWYETFASVTPASAWVASAPGEVPDAATLSRLAKELGAGPGMVKDYVKSAKHAWETACYIPDLSDVAKVGRVVAAFVAEQDSYLAGGIVLRAFESFGSAGRAATEARVWWLDGEPVFAGAHPDTPDQRPEPVLDGVAECVRRLGARFVTTDLARREDGLWRVVEVGDGQVSDLPAGTDPKLIVGALLSSVARGPLR</sequence>
<evidence type="ECO:0000313" key="3">
    <source>
        <dbReference type="Proteomes" id="UP000515512"/>
    </source>
</evidence>
<organism evidence="2 3">
    <name type="scientific">Nocardia huaxiensis</name>
    <dbReference type="NCBI Taxonomy" id="2755382"/>
    <lineage>
        <taxon>Bacteria</taxon>
        <taxon>Bacillati</taxon>
        <taxon>Actinomycetota</taxon>
        <taxon>Actinomycetes</taxon>
        <taxon>Mycobacteriales</taxon>
        <taxon>Nocardiaceae</taxon>
        <taxon>Nocardia</taxon>
    </lineage>
</organism>
<reference evidence="2 3" key="1">
    <citation type="submission" date="2020-07" db="EMBL/GenBank/DDBJ databases">
        <authorList>
            <person name="Zhuang K."/>
            <person name="Ran Y."/>
        </authorList>
    </citation>
    <scope>NUCLEOTIDE SEQUENCE [LARGE SCALE GENOMIC DNA]</scope>
    <source>
        <strain evidence="2 3">WCH-YHL-001</strain>
    </source>
</reference>
<feature type="domain" description="ATP-grasp" evidence="1">
    <location>
        <begin position="136"/>
        <end position="285"/>
    </location>
</feature>
<protein>
    <submittedName>
        <fullName evidence="2">ATP-grasp domain-containing protein</fullName>
    </submittedName>
</protein>
<dbReference type="Proteomes" id="UP000515512">
    <property type="component" value="Chromosome"/>
</dbReference>
<gene>
    <name evidence="2" type="ORF">H0264_19800</name>
</gene>
<keyword evidence="3" id="KW-1185">Reference proteome</keyword>
<evidence type="ECO:0000313" key="2">
    <source>
        <dbReference type="EMBL" id="QLY27712.1"/>
    </source>
</evidence>
<proteinExistence type="predicted"/>
<accession>A0A7D6V581</accession>